<dbReference type="RefSeq" id="WP_166401045.1">
    <property type="nucleotide sequence ID" value="NZ_JAANAS010000105.1"/>
</dbReference>
<keyword evidence="4" id="KW-1185">Reference proteome</keyword>
<comment type="caution">
    <text evidence="3">The sequence shown here is derived from an EMBL/GenBank/DDBJ whole genome shotgun (WGS) entry which is preliminary data.</text>
</comment>
<feature type="transmembrane region" description="Helical" evidence="2">
    <location>
        <begin position="33"/>
        <end position="52"/>
    </location>
</feature>
<accession>A0A967AEH1</accession>
<feature type="coiled-coil region" evidence="1">
    <location>
        <begin position="129"/>
        <end position="258"/>
    </location>
</feature>
<dbReference type="Proteomes" id="UP000643701">
    <property type="component" value="Unassembled WGS sequence"/>
</dbReference>
<dbReference type="PANTHER" id="PTHR30386:SF18">
    <property type="entry name" value="INNER MEMBRANE PROTEIN YIAV-RELATED"/>
    <property type="match status" value="1"/>
</dbReference>
<reference evidence="3" key="1">
    <citation type="submission" date="2020-03" db="EMBL/GenBank/DDBJ databases">
        <title>Psychroflexus Maritimus sp. nov., isolate from marine sediment.</title>
        <authorList>
            <person name="Zhong Y.-L."/>
        </authorList>
    </citation>
    <scope>NUCLEOTIDE SEQUENCE</scope>
    <source>
        <strain evidence="3">C1</strain>
    </source>
</reference>
<dbReference type="InterPro" id="IPR011053">
    <property type="entry name" value="Single_hybrid_motif"/>
</dbReference>
<name>A0A967AEH1_9FLAO</name>
<proteinExistence type="predicted"/>
<dbReference type="PANTHER" id="PTHR30386">
    <property type="entry name" value="MEMBRANE FUSION SUBUNIT OF EMRAB-TOLC MULTIDRUG EFFLUX PUMP"/>
    <property type="match status" value="1"/>
</dbReference>
<evidence type="ECO:0000256" key="2">
    <source>
        <dbReference type="SAM" id="Phobius"/>
    </source>
</evidence>
<dbReference type="AlphaFoldDB" id="A0A967AEH1"/>
<gene>
    <name evidence="3" type="ORF">G7034_11190</name>
</gene>
<keyword evidence="1" id="KW-0175">Coiled coil</keyword>
<evidence type="ECO:0000313" key="3">
    <source>
        <dbReference type="EMBL" id="NGZ90812.1"/>
    </source>
</evidence>
<dbReference type="SUPFAM" id="SSF51230">
    <property type="entry name" value="Single hybrid motif"/>
    <property type="match status" value="1"/>
</dbReference>
<sequence length="455" mass="52414">MLHISKDKIKIKEDLNSFKSYQFTDVKKRFFKFNHFIVALLIIILVMMFLPWTQFVRGNGTITTLRPDQRPQTIQSPIAGRVEQWFIQEGDFVNKGDTIVYISEIKDAFFDPLLLERTDIQVQAHEMSYQSYQEKVTALEFQIEALNEERDLKLEQANNKLLQAFLAVESDSIDLEAARTDVRIAKRQLRRFESLESEGLKALSDLETKQVNYQRNLANLISQENQLLASRNQVLNARIELSRLKAEYQDKISKAQSERFSTLSNQFSAESKLANLENKRSNIQVRSNLNWITAPQSGFINRAIQRGVGETFKEGAQIVSIMPSNVDLAVEMFVDPIDLPLVHVGESVRIIFDGWPYIFFSGWPNLSYGTFGGEVVAVEQFISKNGKYRVLIAPETGEVWPEPLRAGTGARTFALLNNVPVWYELWRQINGFPQDYYGPEQRMKEQPRDMKPDLQ</sequence>
<evidence type="ECO:0000256" key="1">
    <source>
        <dbReference type="SAM" id="Coils"/>
    </source>
</evidence>
<evidence type="ECO:0000313" key="4">
    <source>
        <dbReference type="Proteomes" id="UP000643701"/>
    </source>
</evidence>
<keyword evidence="2" id="KW-0812">Transmembrane</keyword>
<keyword evidence="2" id="KW-1133">Transmembrane helix</keyword>
<protein>
    <submittedName>
        <fullName evidence="3">HlyD family efflux transporter periplasmic adaptor subunit</fullName>
    </submittedName>
</protein>
<dbReference type="Gene3D" id="2.40.50.100">
    <property type="match status" value="1"/>
</dbReference>
<dbReference type="InterPro" id="IPR050739">
    <property type="entry name" value="MFP"/>
</dbReference>
<keyword evidence="2" id="KW-0472">Membrane</keyword>
<dbReference type="EMBL" id="JAANAS010000105">
    <property type="protein sequence ID" value="NGZ90812.1"/>
    <property type="molecule type" value="Genomic_DNA"/>
</dbReference>
<organism evidence="3 4">
    <name type="scientific">Psychroflexus maritimus</name>
    <dbReference type="NCBI Taxonomy" id="2714865"/>
    <lineage>
        <taxon>Bacteria</taxon>
        <taxon>Pseudomonadati</taxon>
        <taxon>Bacteroidota</taxon>
        <taxon>Flavobacteriia</taxon>
        <taxon>Flavobacteriales</taxon>
        <taxon>Flavobacteriaceae</taxon>
        <taxon>Psychroflexus</taxon>
    </lineage>
</organism>